<feature type="signal peptide" evidence="4">
    <location>
        <begin position="1"/>
        <end position="23"/>
    </location>
</feature>
<dbReference type="InterPro" id="IPR001638">
    <property type="entry name" value="Solute-binding_3/MltF_N"/>
</dbReference>
<protein>
    <submittedName>
        <fullName evidence="6">L-glutamate-binding protein /L-aspartate-binding protein</fullName>
    </submittedName>
</protein>
<dbReference type="EMBL" id="FMZW01000054">
    <property type="protein sequence ID" value="SDF40522.1"/>
    <property type="molecule type" value="Genomic_DNA"/>
</dbReference>
<gene>
    <name evidence="6" type="ORF">SAMN05216337_105431</name>
</gene>
<comment type="similarity">
    <text evidence="1">Belongs to the bacterial solute-binding protein 3 family.</text>
</comment>
<dbReference type="GO" id="GO:0006865">
    <property type="term" value="P:amino acid transport"/>
    <property type="evidence" value="ECO:0007669"/>
    <property type="project" value="TreeGrafter"/>
</dbReference>
<name>A0A1G7KTF7_9BRAD</name>
<evidence type="ECO:0000256" key="1">
    <source>
        <dbReference type="ARBA" id="ARBA00010333"/>
    </source>
</evidence>
<dbReference type="PANTHER" id="PTHR30085">
    <property type="entry name" value="AMINO ACID ABC TRANSPORTER PERMEASE"/>
    <property type="match status" value="1"/>
</dbReference>
<dbReference type="Proteomes" id="UP000199245">
    <property type="component" value="Unassembled WGS sequence"/>
</dbReference>
<sequence>MSRVFALRSATAIIVLSVSAAQAGPTLDSIKSKKAITIGYREASIPFSYLGGDQKPVGFSLDLCAHVVDRLKADLGTPDLQIKLTPVNSSNRIPLIQNGTIDIECGGTASSKQRLEQVSFSVATFASQTAWLAKVSSGLKTPKDLKGKTVVVTQGSDALGIAKGISQDDGLNLTIAQAKDHAESLLLLTTGRAAAWVEADILLAGMKADYSNPADLAFLKANYGTIYYYGLMFSKDDPDFKKVVDDVLSKLMASGEFTKIYDKWFMATIPPKNINLNFPMTDALKERVAHPSDVVNN</sequence>
<evidence type="ECO:0000313" key="7">
    <source>
        <dbReference type="Proteomes" id="UP000199245"/>
    </source>
</evidence>
<accession>A0A1G7KTF7</accession>
<evidence type="ECO:0000313" key="6">
    <source>
        <dbReference type="EMBL" id="SDF40522.1"/>
    </source>
</evidence>
<dbReference type="GO" id="GO:0005576">
    <property type="term" value="C:extracellular region"/>
    <property type="evidence" value="ECO:0007669"/>
    <property type="project" value="TreeGrafter"/>
</dbReference>
<dbReference type="CDD" id="cd13688">
    <property type="entry name" value="PBP2_GltI_DEBP"/>
    <property type="match status" value="1"/>
</dbReference>
<feature type="domain" description="Solute-binding protein family 3/N-terminal" evidence="5">
    <location>
        <begin position="35"/>
        <end position="267"/>
    </location>
</feature>
<dbReference type="GO" id="GO:0030288">
    <property type="term" value="C:outer membrane-bounded periplasmic space"/>
    <property type="evidence" value="ECO:0007669"/>
    <property type="project" value="TreeGrafter"/>
</dbReference>
<dbReference type="InterPro" id="IPR051455">
    <property type="entry name" value="Bact_solute-bind_prot3"/>
</dbReference>
<feature type="chain" id="PRO_5011695379" evidence="4">
    <location>
        <begin position="24"/>
        <end position="297"/>
    </location>
</feature>
<dbReference type="PANTHER" id="PTHR30085:SF2">
    <property type="entry name" value="GLUTAMATE_ASPARTATE IMPORT SOLUTE-BINDING PROTEIN"/>
    <property type="match status" value="1"/>
</dbReference>
<keyword evidence="2" id="KW-0813">Transport</keyword>
<evidence type="ECO:0000256" key="4">
    <source>
        <dbReference type="SAM" id="SignalP"/>
    </source>
</evidence>
<dbReference type="Pfam" id="PF00497">
    <property type="entry name" value="SBP_bac_3"/>
    <property type="match status" value="1"/>
</dbReference>
<organism evidence="6 7">
    <name type="scientific">Bradyrhizobium brasilense</name>
    <dbReference type="NCBI Taxonomy" id="1419277"/>
    <lineage>
        <taxon>Bacteria</taxon>
        <taxon>Pseudomonadati</taxon>
        <taxon>Pseudomonadota</taxon>
        <taxon>Alphaproteobacteria</taxon>
        <taxon>Hyphomicrobiales</taxon>
        <taxon>Nitrobacteraceae</taxon>
        <taxon>Bradyrhizobium</taxon>
    </lineage>
</organism>
<dbReference type="RefSeq" id="WP_092089599.1">
    <property type="nucleotide sequence ID" value="NZ_FMZW01000054.1"/>
</dbReference>
<evidence type="ECO:0000256" key="2">
    <source>
        <dbReference type="ARBA" id="ARBA00022448"/>
    </source>
</evidence>
<dbReference type="SUPFAM" id="SSF53850">
    <property type="entry name" value="Periplasmic binding protein-like II"/>
    <property type="match status" value="1"/>
</dbReference>
<proteinExistence type="inferred from homology"/>
<reference evidence="6 7" key="1">
    <citation type="submission" date="2016-10" db="EMBL/GenBank/DDBJ databases">
        <authorList>
            <person name="de Groot N.N."/>
        </authorList>
    </citation>
    <scope>NUCLEOTIDE SEQUENCE [LARGE SCALE GENOMIC DNA]</scope>
    <source>
        <strain evidence="6 7">R5</strain>
    </source>
</reference>
<dbReference type="SMART" id="SM00062">
    <property type="entry name" value="PBPb"/>
    <property type="match status" value="1"/>
</dbReference>
<keyword evidence="3 4" id="KW-0732">Signal</keyword>
<dbReference type="AlphaFoldDB" id="A0A1G7KTF7"/>
<dbReference type="Gene3D" id="3.40.190.10">
    <property type="entry name" value="Periplasmic binding protein-like II"/>
    <property type="match status" value="2"/>
</dbReference>
<evidence type="ECO:0000256" key="3">
    <source>
        <dbReference type="ARBA" id="ARBA00022729"/>
    </source>
</evidence>
<evidence type="ECO:0000259" key="5">
    <source>
        <dbReference type="SMART" id="SM00062"/>
    </source>
</evidence>